<reference evidence="4 5" key="1">
    <citation type="submission" date="2020-11" db="EMBL/GenBank/DDBJ databases">
        <title>Description of Pontivivens ytuae sp. nov. isolated from deep sea sediment of Mariana Trench.</title>
        <authorList>
            <person name="Wang Z."/>
            <person name="Sun Q.-L."/>
            <person name="Xu X.-D."/>
            <person name="Tang Y.-Z."/>
            <person name="Zhang J."/>
        </authorList>
    </citation>
    <scope>NUCLEOTIDE SEQUENCE [LARGE SCALE GENOMIC DNA]</scope>
    <source>
        <strain evidence="4 5">MT2928</strain>
    </source>
</reference>
<dbReference type="NCBIfam" id="TIGR01419">
    <property type="entry name" value="nitro_reg_IIA"/>
    <property type="match status" value="1"/>
</dbReference>
<dbReference type="Pfam" id="PF00359">
    <property type="entry name" value="PTS_EIIA_2"/>
    <property type="match status" value="1"/>
</dbReference>
<protein>
    <submittedName>
        <fullName evidence="4">PTS IIA-like nitrogen regulatory protein PtsN</fullName>
    </submittedName>
</protein>
<keyword evidence="5" id="KW-1185">Reference proteome</keyword>
<gene>
    <name evidence="4" type="primary">ptsN</name>
    <name evidence="4" type="ORF">I0K15_09075</name>
</gene>
<feature type="domain" description="PTS EIIA type-2" evidence="3">
    <location>
        <begin position="5"/>
        <end position="149"/>
    </location>
</feature>
<dbReference type="FunFam" id="3.40.930.10:FF:000009">
    <property type="entry name" value="PTS system, fructose specific IIABC component"/>
    <property type="match status" value="1"/>
</dbReference>
<accession>A0A7S9QEA5</accession>
<keyword evidence="2" id="KW-0808">Transferase</keyword>
<dbReference type="CDD" id="cd00211">
    <property type="entry name" value="PTS_IIA_fru"/>
    <property type="match status" value="1"/>
</dbReference>
<evidence type="ECO:0000256" key="2">
    <source>
        <dbReference type="ARBA" id="ARBA00022679"/>
    </source>
</evidence>
<dbReference type="InterPro" id="IPR016152">
    <property type="entry name" value="PTrfase/Anion_transptr"/>
</dbReference>
<dbReference type="InterPro" id="IPR002178">
    <property type="entry name" value="PTS_EIIA_type-2_dom"/>
</dbReference>
<dbReference type="PROSITE" id="PS51094">
    <property type="entry name" value="PTS_EIIA_TYPE_2"/>
    <property type="match status" value="1"/>
</dbReference>
<dbReference type="GO" id="GO:0005737">
    <property type="term" value="C:cytoplasm"/>
    <property type="evidence" value="ECO:0007669"/>
    <property type="project" value="UniProtKB-SubCell"/>
</dbReference>
<dbReference type="PROSITE" id="PS00372">
    <property type="entry name" value="PTS_EIIA_TYPE_2_HIS"/>
    <property type="match status" value="1"/>
</dbReference>
<name>A0A7S9QEA5_9RHOB</name>
<dbReference type="InterPro" id="IPR006320">
    <property type="entry name" value="PTS_Nitro_regul"/>
</dbReference>
<evidence type="ECO:0000256" key="1">
    <source>
        <dbReference type="ARBA" id="ARBA00004496"/>
    </source>
</evidence>
<dbReference type="GO" id="GO:0008982">
    <property type="term" value="F:protein-N(PI)-phosphohistidine-sugar phosphotransferase activity"/>
    <property type="evidence" value="ECO:0007669"/>
    <property type="project" value="InterPro"/>
</dbReference>
<proteinExistence type="predicted"/>
<dbReference type="GO" id="GO:0030295">
    <property type="term" value="F:protein kinase activator activity"/>
    <property type="evidence" value="ECO:0007669"/>
    <property type="project" value="TreeGrafter"/>
</dbReference>
<dbReference type="RefSeq" id="WP_196105115.1">
    <property type="nucleotide sequence ID" value="NZ_CP064942.1"/>
</dbReference>
<dbReference type="KEGG" id="poz:I0K15_09075"/>
<dbReference type="GO" id="GO:0009401">
    <property type="term" value="P:phosphoenolpyruvate-dependent sugar phosphotransferase system"/>
    <property type="evidence" value="ECO:0007669"/>
    <property type="project" value="InterPro"/>
</dbReference>
<evidence type="ECO:0000313" key="5">
    <source>
        <dbReference type="Proteomes" id="UP000594800"/>
    </source>
</evidence>
<dbReference type="PANTHER" id="PTHR47738">
    <property type="entry name" value="PTS SYSTEM FRUCTOSE-LIKE EIIA COMPONENT-RELATED"/>
    <property type="match status" value="1"/>
</dbReference>
<dbReference type="PANTHER" id="PTHR47738:SF1">
    <property type="entry name" value="NITROGEN REGULATORY PROTEIN"/>
    <property type="match status" value="1"/>
</dbReference>
<evidence type="ECO:0000259" key="3">
    <source>
        <dbReference type="PROSITE" id="PS51094"/>
    </source>
</evidence>
<dbReference type="AlphaFoldDB" id="A0A7S9QEA5"/>
<organism evidence="4 5">
    <name type="scientific">Pontivivens ytuae</name>
    <dbReference type="NCBI Taxonomy" id="2789856"/>
    <lineage>
        <taxon>Bacteria</taxon>
        <taxon>Pseudomonadati</taxon>
        <taxon>Pseudomonadota</taxon>
        <taxon>Alphaproteobacteria</taxon>
        <taxon>Rhodobacterales</taxon>
        <taxon>Paracoccaceae</taxon>
        <taxon>Pontivivens</taxon>
    </lineage>
</organism>
<dbReference type="Proteomes" id="UP000594800">
    <property type="component" value="Chromosome"/>
</dbReference>
<dbReference type="SUPFAM" id="SSF55804">
    <property type="entry name" value="Phoshotransferase/anion transport protein"/>
    <property type="match status" value="1"/>
</dbReference>
<dbReference type="InterPro" id="IPR051541">
    <property type="entry name" value="PTS_SugarTrans_NitroReg"/>
</dbReference>
<evidence type="ECO:0000313" key="4">
    <source>
        <dbReference type="EMBL" id="QPH55853.1"/>
    </source>
</evidence>
<comment type="subcellular location">
    <subcellularLocation>
        <location evidence="1">Cytoplasm</location>
    </subcellularLocation>
</comment>
<dbReference type="Gene3D" id="3.40.930.10">
    <property type="entry name" value="Mannitol-specific EII, Chain A"/>
    <property type="match status" value="1"/>
</dbReference>
<dbReference type="EMBL" id="CP064942">
    <property type="protein sequence ID" value="QPH55853.1"/>
    <property type="molecule type" value="Genomic_DNA"/>
</dbReference>
<sequence>MELSDIIRSDAVRAGLKVTSKKRLLQELAELAADLDAEVKAGPCLDALQERETLGPTGMGAGVAIPHARLPELDRVIGYFARLEKPVEFEAVDGRPVDLVFMLLAPEEAGAEHLRALARVSRTLRDPAVCEKIRSTDDATAIYTILTEPAASQAA</sequence>